<keyword evidence="17 18" id="KW-0170">Cobalt</keyword>
<keyword evidence="13 18" id="KW-0862">Zinc</keyword>
<evidence type="ECO:0000256" key="4">
    <source>
        <dbReference type="ARBA" id="ARBA00004496"/>
    </source>
</evidence>
<dbReference type="Gene3D" id="1.20.1090.10">
    <property type="entry name" value="Dehydroquinate synthase-like - alpha domain"/>
    <property type="match status" value="1"/>
</dbReference>
<evidence type="ECO:0000256" key="2">
    <source>
        <dbReference type="ARBA" id="ARBA00001911"/>
    </source>
</evidence>
<evidence type="ECO:0000256" key="5">
    <source>
        <dbReference type="ARBA" id="ARBA00004661"/>
    </source>
</evidence>
<dbReference type="CDD" id="cd08195">
    <property type="entry name" value="DHQS"/>
    <property type="match status" value="1"/>
</dbReference>
<keyword evidence="22" id="KW-1185">Reference proteome</keyword>
<evidence type="ECO:0000256" key="1">
    <source>
        <dbReference type="ARBA" id="ARBA00001393"/>
    </source>
</evidence>
<protein>
    <recommendedName>
        <fullName evidence="8 18">3-dehydroquinate synthase</fullName>
        <shortName evidence="18">DHQS</shortName>
        <ecNumber evidence="7 18">4.2.3.4</ecNumber>
    </recommendedName>
</protein>
<comment type="cofactor">
    <cofactor evidence="2 18">
        <name>NAD(+)</name>
        <dbReference type="ChEBI" id="CHEBI:57540"/>
    </cofactor>
</comment>
<gene>
    <name evidence="21" type="primary">aroB_2</name>
    <name evidence="18" type="synonym">aroB</name>
    <name evidence="21" type="ORF">Abiwalacus_16350</name>
</gene>
<evidence type="ECO:0000256" key="15">
    <source>
        <dbReference type="ARBA" id="ARBA00023141"/>
    </source>
</evidence>
<dbReference type="InterPro" id="IPR056179">
    <property type="entry name" value="DHQS_C"/>
</dbReference>
<feature type="binding site" evidence="18">
    <location>
        <position position="143"/>
    </location>
    <ligand>
        <name>NAD(+)</name>
        <dbReference type="ChEBI" id="CHEBI:57540"/>
    </ligand>
</feature>
<dbReference type="EMBL" id="AP025943">
    <property type="protein sequence ID" value="BDL44061.1"/>
    <property type="molecule type" value="Genomic_DNA"/>
</dbReference>
<keyword evidence="9 18" id="KW-0963">Cytoplasm</keyword>
<comment type="function">
    <text evidence="3 18">Catalyzes the conversion of 3-deoxy-D-arabino-heptulosonate 7-phosphate (DAHP) to dehydroquinate (DHQ).</text>
</comment>
<dbReference type="Gene3D" id="3.40.50.1970">
    <property type="match status" value="1"/>
</dbReference>
<name>A0ABM7ZH70_9BACT</name>
<evidence type="ECO:0000256" key="6">
    <source>
        <dbReference type="ARBA" id="ARBA00005412"/>
    </source>
</evidence>
<evidence type="ECO:0000256" key="18">
    <source>
        <dbReference type="HAMAP-Rule" id="MF_00110"/>
    </source>
</evidence>
<feature type="binding site" evidence="18">
    <location>
        <position position="270"/>
    </location>
    <ligand>
        <name>Zn(2+)</name>
        <dbReference type="ChEBI" id="CHEBI:29105"/>
    </ligand>
</feature>
<feature type="binding site" evidence="18">
    <location>
        <begin position="170"/>
        <end position="173"/>
    </location>
    <ligand>
        <name>NAD(+)</name>
        <dbReference type="ChEBI" id="CHEBI:57540"/>
    </ligand>
</feature>
<feature type="binding site" evidence="18">
    <location>
        <position position="253"/>
    </location>
    <ligand>
        <name>Zn(2+)</name>
        <dbReference type="ChEBI" id="CHEBI:29105"/>
    </ligand>
</feature>
<feature type="binding site" evidence="18">
    <location>
        <begin position="106"/>
        <end position="110"/>
    </location>
    <ligand>
        <name>NAD(+)</name>
        <dbReference type="ChEBI" id="CHEBI:57540"/>
    </ligand>
</feature>
<evidence type="ECO:0000256" key="9">
    <source>
        <dbReference type="ARBA" id="ARBA00022490"/>
    </source>
</evidence>
<evidence type="ECO:0000256" key="14">
    <source>
        <dbReference type="ARBA" id="ARBA00023027"/>
    </source>
</evidence>
<feature type="binding site" evidence="18">
    <location>
        <position position="185"/>
    </location>
    <ligand>
        <name>Zn(2+)</name>
        <dbReference type="ChEBI" id="CHEBI:29105"/>
    </ligand>
</feature>
<evidence type="ECO:0000256" key="3">
    <source>
        <dbReference type="ARBA" id="ARBA00003485"/>
    </source>
</evidence>
<comment type="similarity">
    <text evidence="6 18">Belongs to the sugar phosphate cyclases superfamily. Dehydroquinate synthase family.</text>
</comment>
<comment type="pathway">
    <text evidence="5 18">Metabolic intermediate biosynthesis; chorismate biosynthesis; chorismate from D-erythrose 4-phosphate and phosphoenolpyruvate: step 2/7.</text>
</comment>
<feature type="binding site" evidence="18">
    <location>
        <position position="152"/>
    </location>
    <ligand>
        <name>NAD(+)</name>
        <dbReference type="ChEBI" id="CHEBI:57540"/>
    </ligand>
</feature>
<dbReference type="SUPFAM" id="SSF56796">
    <property type="entry name" value="Dehydroquinate synthase-like"/>
    <property type="match status" value="1"/>
</dbReference>
<evidence type="ECO:0000256" key="7">
    <source>
        <dbReference type="ARBA" id="ARBA00013031"/>
    </source>
</evidence>
<evidence type="ECO:0000256" key="16">
    <source>
        <dbReference type="ARBA" id="ARBA00023239"/>
    </source>
</evidence>
<evidence type="ECO:0000259" key="19">
    <source>
        <dbReference type="Pfam" id="PF01761"/>
    </source>
</evidence>
<dbReference type="NCBIfam" id="TIGR01357">
    <property type="entry name" value="aroB"/>
    <property type="match status" value="1"/>
</dbReference>
<dbReference type="Proteomes" id="UP001062263">
    <property type="component" value="Chromosome"/>
</dbReference>
<evidence type="ECO:0000256" key="10">
    <source>
        <dbReference type="ARBA" id="ARBA00022605"/>
    </source>
</evidence>
<feature type="binding site" evidence="18">
    <location>
        <begin position="130"/>
        <end position="131"/>
    </location>
    <ligand>
        <name>NAD(+)</name>
        <dbReference type="ChEBI" id="CHEBI:57540"/>
    </ligand>
</feature>
<keyword evidence="15 18" id="KW-0057">Aromatic amino acid biosynthesis</keyword>
<evidence type="ECO:0000256" key="17">
    <source>
        <dbReference type="ARBA" id="ARBA00023285"/>
    </source>
</evidence>
<evidence type="ECO:0000256" key="12">
    <source>
        <dbReference type="ARBA" id="ARBA00022741"/>
    </source>
</evidence>
<keyword evidence="10 18" id="KW-0028">Amino-acid biosynthesis</keyword>
<keyword evidence="12 18" id="KW-0547">Nucleotide-binding</keyword>
<dbReference type="InterPro" id="IPR016037">
    <property type="entry name" value="DHQ_synth_AroB"/>
</dbReference>
<evidence type="ECO:0000313" key="21">
    <source>
        <dbReference type="EMBL" id="BDL44061.1"/>
    </source>
</evidence>
<dbReference type="PANTHER" id="PTHR43622">
    <property type="entry name" value="3-DEHYDROQUINATE SYNTHASE"/>
    <property type="match status" value="1"/>
</dbReference>
<dbReference type="HAMAP" id="MF_00110">
    <property type="entry name" value="DHQ_synthase"/>
    <property type="match status" value="1"/>
</dbReference>
<dbReference type="EC" id="4.2.3.4" evidence="7 18"/>
<dbReference type="RefSeq" id="WP_215435827.1">
    <property type="nucleotide sequence ID" value="NZ_AP025943.1"/>
</dbReference>
<evidence type="ECO:0000256" key="8">
    <source>
        <dbReference type="ARBA" id="ARBA00017684"/>
    </source>
</evidence>
<reference evidence="21" key="1">
    <citation type="submission" date="2022-06" db="EMBL/GenBank/DDBJ databases">
        <title>Akkermansia biwalacus sp. nov., an anaerobic mucin-degrading bacterium isolated from human intestine.</title>
        <authorList>
            <person name="Kobayashi Y."/>
            <person name="Inoue S."/>
            <person name="Kawahara T."/>
            <person name="Kohda N."/>
        </authorList>
    </citation>
    <scope>NUCLEOTIDE SEQUENCE</scope>
    <source>
        <strain evidence="21">WON2089</strain>
    </source>
</reference>
<accession>A0ABM7ZH70</accession>
<dbReference type="Pfam" id="PF01761">
    <property type="entry name" value="DHQ_synthase"/>
    <property type="match status" value="1"/>
</dbReference>
<comment type="cofactor">
    <cofactor evidence="18">
        <name>Co(2+)</name>
        <dbReference type="ChEBI" id="CHEBI:48828"/>
    </cofactor>
    <cofactor evidence="18">
        <name>Zn(2+)</name>
        <dbReference type="ChEBI" id="CHEBI:29105"/>
    </cofactor>
    <text evidence="18">Binds 1 divalent metal cation per subunit. Can use either Co(2+) or Zn(2+).</text>
</comment>
<feature type="domain" description="3-dehydroquinate synthase C-terminal" evidence="20">
    <location>
        <begin position="182"/>
        <end position="330"/>
    </location>
</feature>
<dbReference type="PANTHER" id="PTHR43622:SF7">
    <property type="entry name" value="3-DEHYDROQUINATE SYNTHASE, CHLOROPLASTIC"/>
    <property type="match status" value="1"/>
</dbReference>
<proteinExistence type="inferred from homology"/>
<sequence length="370" mass="39304">MPTISLALGERSYDIHVENGALDRVGEFAYRAGLDGKIAIVTDTNVAPLYAERVRKSLESAGFMPSLHVVDAGEASKSMQQAEELCSELVRAGIDRTGCIAALGGGVVGDLAGFVAAIHYRGIPFMQIPTTIVAQVDSSVGGKTAVNIPEGKNLVGAFHQPSVVVIDPTTLVTLDRRTLAEGLAEAVKHAAIRDASMLHDLKRLGPELSIGFSLDTIARLPDLIARNVAIKARIVEHDELETQGIRALLNFGHTIGHGIEAAVPYGTILHGEAVALGMRAALFLSERKAGLSASDAKKILSALQALDLPLTLPEGMDTELVLDKTASDKKFRAGAIRFVLLTKAGEAGISKKITREDMAEAIEELRRPLT</sequence>
<dbReference type="InterPro" id="IPR030960">
    <property type="entry name" value="DHQS/DOIS_N"/>
</dbReference>
<evidence type="ECO:0000256" key="11">
    <source>
        <dbReference type="ARBA" id="ARBA00022723"/>
    </source>
</evidence>
<organism evidence="21 22">
    <name type="scientific">Akkermansia biwaensis</name>
    <dbReference type="NCBI Taxonomy" id="2946555"/>
    <lineage>
        <taxon>Bacteria</taxon>
        <taxon>Pseudomonadati</taxon>
        <taxon>Verrucomicrobiota</taxon>
        <taxon>Verrucomicrobiia</taxon>
        <taxon>Verrucomicrobiales</taxon>
        <taxon>Akkermansiaceae</taxon>
        <taxon>Akkermansia</taxon>
    </lineage>
</organism>
<dbReference type="PIRSF" id="PIRSF001455">
    <property type="entry name" value="DHQ_synth"/>
    <property type="match status" value="1"/>
</dbReference>
<keyword evidence="14 18" id="KW-0520">NAD</keyword>
<dbReference type="Pfam" id="PF24621">
    <property type="entry name" value="DHQS_C"/>
    <property type="match status" value="1"/>
</dbReference>
<comment type="caution">
    <text evidence="18">Lacks conserved residue(s) required for the propagation of feature annotation.</text>
</comment>
<feature type="domain" description="3-dehydroquinate synthase N-terminal" evidence="19">
    <location>
        <begin position="69"/>
        <end position="180"/>
    </location>
</feature>
<evidence type="ECO:0000256" key="13">
    <source>
        <dbReference type="ARBA" id="ARBA00022833"/>
    </source>
</evidence>
<comment type="subcellular location">
    <subcellularLocation>
        <location evidence="4 18">Cytoplasm</location>
    </subcellularLocation>
</comment>
<evidence type="ECO:0000259" key="20">
    <source>
        <dbReference type="Pfam" id="PF24621"/>
    </source>
</evidence>
<keyword evidence="11 18" id="KW-0479">Metal-binding</keyword>
<evidence type="ECO:0000313" key="22">
    <source>
        <dbReference type="Proteomes" id="UP001062263"/>
    </source>
</evidence>
<comment type="catalytic activity">
    <reaction evidence="1 18">
        <text>7-phospho-2-dehydro-3-deoxy-D-arabino-heptonate = 3-dehydroquinate + phosphate</text>
        <dbReference type="Rhea" id="RHEA:21968"/>
        <dbReference type="ChEBI" id="CHEBI:32364"/>
        <dbReference type="ChEBI" id="CHEBI:43474"/>
        <dbReference type="ChEBI" id="CHEBI:58394"/>
        <dbReference type="EC" id="4.2.3.4"/>
    </reaction>
</comment>
<dbReference type="InterPro" id="IPR050071">
    <property type="entry name" value="Dehydroquinate_synthase"/>
</dbReference>
<keyword evidence="16 18" id="KW-0456">Lyase</keyword>
<dbReference type="InterPro" id="IPR030963">
    <property type="entry name" value="DHQ_synth_fam"/>
</dbReference>